<feature type="transmembrane region" description="Helical" evidence="2">
    <location>
        <begin position="245"/>
        <end position="267"/>
    </location>
</feature>
<dbReference type="PATRIC" id="fig|307121.4.peg.2125"/>
<feature type="region of interest" description="Disordered" evidence="1">
    <location>
        <begin position="1"/>
        <end position="48"/>
    </location>
</feature>
<dbReference type="Pfam" id="PF04657">
    <property type="entry name" value="DMT_YdcZ"/>
    <property type="match status" value="2"/>
</dbReference>
<feature type="transmembrane region" description="Helical" evidence="2">
    <location>
        <begin position="129"/>
        <end position="148"/>
    </location>
</feature>
<feature type="transmembrane region" description="Helical" evidence="2">
    <location>
        <begin position="309"/>
        <end position="326"/>
    </location>
</feature>
<dbReference type="Proteomes" id="UP000199393">
    <property type="component" value="Chromosome I"/>
</dbReference>
<protein>
    <submittedName>
        <fullName evidence="3">Transporter family-2 protein</fullName>
    </submittedName>
</protein>
<organism evidence="3 4">
    <name type="scientific">Micromonospora krabiensis</name>
    <dbReference type="NCBI Taxonomy" id="307121"/>
    <lineage>
        <taxon>Bacteria</taxon>
        <taxon>Bacillati</taxon>
        <taxon>Actinomycetota</taxon>
        <taxon>Actinomycetes</taxon>
        <taxon>Micromonosporales</taxon>
        <taxon>Micromonosporaceae</taxon>
        <taxon>Micromonospora</taxon>
    </lineage>
</organism>
<dbReference type="GO" id="GO:0005886">
    <property type="term" value="C:plasma membrane"/>
    <property type="evidence" value="ECO:0007669"/>
    <property type="project" value="TreeGrafter"/>
</dbReference>
<gene>
    <name evidence="3" type="ORF">GA0070620_2073</name>
</gene>
<feature type="compositionally biased region" description="Low complexity" evidence="1">
    <location>
        <begin position="26"/>
        <end position="35"/>
    </location>
</feature>
<dbReference type="PANTHER" id="PTHR34821">
    <property type="entry name" value="INNER MEMBRANE PROTEIN YDCZ"/>
    <property type="match status" value="1"/>
</dbReference>
<dbReference type="STRING" id="307121.GA0070620_2073"/>
<accession>A0A1C3N1X6</accession>
<evidence type="ECO:0000256" key="2">
    <source>
        <dbReference type="SAM" id="Phobius"/>
    </source>
</evidence>
<feature type="transmembrane region" description="Helical" evidence="2">
    <location>
        <begin position="279"/>
        <end position="297"/>
    </location>
</feature>
<feature type="compositionally biased region" description="Pro residues" evidence="1">
    <location>
        <begin position="1"/>
        <end position="25"/>
    </location>
</feature>
<evidence type="ECO:0000313" key="3">
    <source>
        <dbReference type="EMBL" id="SBV26579.1"/>
    </source>
</evidence>
<feature type="transmembrane region" description="Helical" evidence="2">
    <location>
        <begin position="154"/>
        <end position="172"/>
    </location>
</feature>
<dbReference type="AlphaFoldDB" id="A0A1C3N1X6"/>
<name>A0A1C3N1X6_9ACTN</name>
<keyword evidence="2" id="KW-0812">Transmembrane</keyword>
<reference evidence="4" key="1">
    <citation type="submission" date="2016-06" db="EMBL/GenBank/DDBJ databases">
        <authorList>
            <person name="Varghese N."/>
        </authorList>
    </citation>
    <scope>NUCLEOTIDE SEQUENCE [LARGE SCALE GENOMIC DNA]</scope>
    <source>
        <strain evidence="4">DSM 45344</strain>
    </source>
</reference>
<dbReference type="EMBL" id="LT598496">
    <property type="protein sequence ID" value="SBV26579.1"/>
    <property type="molecule type" value="Genomic_DNA"/>
</dbReference>
<feature type="transmembrane region" description="Helical" evidence="2">
    <location>
        <begin position="184"/>
        <end position="206"/>
    </location>
</feature>
<feature type="transmembrane region" description="Helical" evidence="2">
    <location>
        <begin position="212"/>
        <end position="233"/>
    </location>
</feature>
<keyword evidence="4" id="KW-1185">Reference proteome</keyword>
<evidence type="ECO:0000313" key="4">
    <source>
        <dbReference type="Proteomes" id="UP000199393"/>
    </source>
</evidence>
<keyword evidence="2" id="KW-1133">Transmembrane helix</keyword>
<dbReference type="PANTHER" id="PTHR34821:SF2">
    <property type="entry name" value="INNER MEMBRANE PROTEIN YDCZ"/>
    <property type="match status" value="1"/>
</dbReference>
<sequence length="357" mass="34043">MTAPRPEPTPPAPAPDPLVPPPPRAEPAVPSGSAVPPGPVVSPGPAVSAGRTVRRPLPAWAALALVTVAGVASAAQGAANGELGARVGEASLAGVVNNLGGTLLVAVGLAVLPSMRAGLAALRRARLPWWSYLGGLGGALIVVLGAYLVPVLGVAVFTIAQVAGGSLGGLAVDRAGVAPVGRLALTGPRVAGGLLGVAAVALAQAGGPVGELALVPVLLAVVGGVGVALQSALNGRVSAAGTSAAGVAVNFVVSTPAVLLVAALAGALSGPAPAWPDAWYLYTGGLLGVGIVAGLVVGVRSAGVLRTGLALVAGQLGGALLLDVLLPGGPGVRPAVLAGAALTLVAVVVAGRGPRRR</sequence>
<feature type="transmembrane region" description="Helical" evidence="2">
    <location>
        <begin position="99"/>
        <end position="122"/>
    </location>
</feature>
<feature type="transmembrane region" description="Helical" evidence="2">
    <location>
        <begin position="59"/>
        <end position="79"/>
    </location>
</feature>
<dbReference type="InterPro" id="IPR006750">
    <property type="entry name" value="YdcZ"/>
</dbReference>
<evidence type="ECO:0000256" key="1">
    <source>
        <dbReference type="SAM" id="MobiDB-lite"/>
    </source>
</evidence>
<proteinExistence type="predicted"/>
<keyword evidence="2" id="KW-0472">Membrane</keyword>
<feature type="transmembrane region" description="Helical" evidence="2">
    <location>
        <begin position="332"/>
        <end position="351"/>
    </location>
</feature>